<name>A0A178IHS2_9BACT</name>
<gene>
    <name evidence="3" type="primary">cheD</name>
    <name evidence="4" type="ORF">AW736_16235</name>
</gene>
<dbReference type="AlphaFoldDB" id="A0A178IHS2"/>
<comment type="caution">
    <text evidence="4">The sequence shown here is derived from an EMBL/GenBank/DDBJ whole genome shotgun (WGS) entry which is preliminary data.</text>
</comment>
<protein>
    <recommendedName>
        <fullName evidence="3">Probable chemoreceptor glutamine deamidase CheD</fullName>
        <ecNumber evidence="3">3.5.1.44</ecNumber>
    </recommendedName>
</protein>
<evidence type="ECO:0000256" key="2">
    <source>
        <dbReference type="ARBA" id="ARBA00022801"/>
    </source>
</evidence>
<organism evidence="4 5">
    <name type="scientific">Termitidicoccus mucosus</name>
    <dbReference type="NCBI Taxonomy" id="1184151"/>
    <lineage>
        <taxon>Bacteria</taxon>
        <taxon>Pseudomonadati</taxon>
        <taxon>Verrucomicrobiota</taxon>
        <taxon>Opitutia</taxon>
        <taxon>Opitutales</taxon>
        <taxon>Opitutaceae</taxon>
        <taxon>Termitidicoccus</taxon>
    </lineage>
</organism>
<sequence>MPGSPSLAALFPLRVVVGVGELAVANNPQVTLSTYALGSCVAVVIYDPIIRSGGLLHLMLPDSAIAPAKAARQPAMFANTGLPALFDALMGIKVDRFRSRIFLAGGASVLDGPDTFRIGERNSEAVQTMLARRGARVSGHDLGGVTNRTIHLELSTGLLAIKHPAQTFHVSLGL</sequence>
<dbReference type="EMBL" id="LRRQ01000126">
    <property type="protein sequence ID" value="OAM88659.1"/>
    <property type="molecule type" value="Genomic_DNA"/>
</dbReference>
<comment type="similarity">
    <text evidence="3">Belongs to the CheD family.</text>
</comment>
<dbReference type="GO" id="GO:0006935">
    <property type="term" value="P:chemotaxis"/>
    <property type="evidence" value="ECO:0007669"/>
    <property type="project" value="UniProtKB-UniRule"/>
</dbReference>
<dbReference type="RefSeq" id="WP_068771646.1">
    <property type="nucleotide sequence ID" value="NZ_CP109796.1"/>
</dbReference>
<dbReference type="STRING" id="1184151.AW736_16235"/>
<comment type="function">
    <text evidence="3">Probably deamidates glutamine residues to glutamate on methyl-accepting chemotaxis receptors (MCPs), playing an important role in chemotaxis.</text>
</comment>
<evidence type="ECO:0000256" key="3">
    <source>
        <dbReference type="HAMAP-Rule" id="MF_01440"/>
    </source>
</evidence>
<dbReference type="PANTHER" id="PTHR35147">
    <property type="entry name" value="CHEMORECEPTOR GLUTAMINE DEAMIDASE CHED-RELATED"/>
    <property type="match status" value="1"/>
</dbReference>
<dbReference type="EC" id="3.5.1.44" evidence="3"/>
<keyword evidence="2 3" id="KW-0378">Hydrolase</keyword>
<evidence type="ECO:0000256" key="1">
    <source>
        <dbReference type="ARBA" id="ARBA00022500"/>
    </source>
</evidence>
<dbReference type="InterPro" id="IPR038592">
    <property type="entry name" value="CheD-like_sf"/>
</dbReference>
<keyword evidence="1 3" id="KW-0145">Chemotaxis</keyword>
<accession>A0A178IHS2</accession>
<dbReference type="InterPro" id="IPR011324">
    <property type="entry name" value="Cytotoxic_necrot_fac-like_cat"/>
</dbReference>
<evidence type="ECO:0000313" key="4">
    <source>
        <dbReference type="EMBL" id="OAM88659.1"/>
    </source>
</evidence>
<dbReference type="Proteomes" id="UP000078486">
    <property type="component" value="Unassembled WGS sequence"/>
</dbReference>
<dbReference type="CDD" id="cd16352">
    <property type="entry name" value="CheD"/>
    <property type="match status" value="1"/>
</dbReference>
<dbReference type="HAMAP" id="MF_01440">
    <property type="entry name" value="CheD"/>
    <property type="match status" value="1"/>
</dbReference>
<comment type="catalytic activity">
    <reaction evidence="3">
        <text>L-glutaminyl-[protein] + H2O = L-glutamyl-[protein] + NH4(+)</text>
        <dbReference type="Rhea" id="RHEA:16441"/>
        <dbReference type="Rhea" id="RHEA-COMP:10207"/>
        <dbReference type="Rhea" id="RHEA-COMP:10208"/>
        <dbReference type="ChEBI" id="CHEBI:15377"/>
        <dbReference type="ChEBI" id="CHEBI:28938"/>
        <dbReference type="ChEBI" id="CHEBI:29973"/>
        <dbReference type="ChEBI" id="CHEBI:30011"/>
        <dbReference type="EC" id="3.5.1.44"/>
    </reaction>
</comment>
<dbReference type="GO" id="GO:0050568">
    <property type="term" value="F:protein-glutamine glutaminase activity"/>
    <property type="evidence" value="ECO:0007669"/>
    <property type="project" value="UniProtKB-UniRule"/>
</dbReference>
<reference evidence="4 5" key="1">
    <citation type="submission" date="2016-01" db="EMBL/GenBank/DDBJ databases">
        <title>High potential of lignocellulose degradation of a new Verrucomicrobia species.</title>
        <authorList>
            <person name="Wang Y."/>
            <person name="Shi Y."/>
            <person name="Qiu Z."/>
            <person name="Liu S."/>
            <person name="Yang H."/>
        </authorList>
    </citation>
    <scope>NUCLEOTIDE SEQUENCE [LARGE SCALE GENOMIC DNA]</scope>
    <source>
        <strain evidence="4 5">TSB47</strain>
    </source>
</reference>
<dbReference type="OrthoDB" id="9807202at2"/>
<dbReference type="PANTHER" id="PTHR35147:SF1">
    <property type="entry name" value="CHEMORECEPTOR GLUTAMINE DEAMIDASE CHED-RELATED"/>
    <property type="match status" value="1"/>
</dbReference>
<dbReference type="SUPFAM" id="SSF64438">
    <property type="entry name" value="CNF1/YfiH-like putative cysteine hydrolases"/>
    <property type="match status" value="1"/>
</dbReference>
<evidence type="ECO:0000313" key="5">
    <source>
        <dbReference type="Proteomes" id="UP000078486"/>
    </source>
</evidence>
<dbReference type="InterPro" id="IPR005659">
    <property type="entry name" value="Chemorcpt_Glu_NH3ase_CheD"/>
</dbReference>
<dbReference type="Gene3D" id="3.30.1330.200">
    <property type="match status" value="1"/>
</dbReference>
<dbReference type="Pfam" id="PF03975">
    <property type="entry name" value="CheD"/>
    <property type="match status" value="1"/>
</dbReference>
<proteinExistence type="inferred from homology"/>
<keyword evidence="5" id="KW-1185">Reference proteome</keyword>